<dbReference type="PROSITE" id="PS00893">
    <property type="entry name" value="NUDIX_BOX"/>
    <property type="match status" value="1"/>
</dbReference>
<dbReference type="GO" id="GO:0016787">
    <property type="term" value="F:hydrolase activity"/>
    <property type="evidence" value="ECO:0007669"/>
    <property type="project" value="UniProtKB-KW"/>
</dbReference>
<dbReference type="AlphaFoldDB" id="A0A645BDE8"/>
<comment type="cofactor">
    <cofactor evidence="1">
        <name>Mg(2+)</name>
        <dbReference type="ChEBI" id="CHEBI:18420"/>
    </cofactor>
</comment>
<evidence type="ECO:0000256" key="2">
    <source>
        <dbReference type="ARBA" id="ARBA00022801"/>
    </source>
</evidence>
<comment type="caution">
    <text evidence="4">The sequence shown here is derived from an EMBL/GenBank/DDBJ whole genome shotgun (WGS) entry which is preliminary data.</text>
</comment>
<evidence type="ECO:0000256" key="1">
    <source>
        <dbReference type="ARBA" id="ARBA00001946"/>
    </source>
</evidence>
<dbReference type="Pfam" id="PF00293">
    <property type="entry name" value="NUDIX"/>
    <property type="match status" value="1"/>
</dbReference>
<feature type="domain" description="Nudix hydrolase" evidence="3">
    <location>
        <begin position="23"/>
        <end position="150"/>
    </location>
</feature>
<keyword evidence="2" id="KW-0378">Hydrolase</keyword>
<sequence>MIENILNNDKKIFGKKLDGVEYINRIAVYGIVTDGEGKVAVIKTPAGYFLPGGGMENGETHKECIEREFIEETGYKIGIQKFIGRASLYHISKTKQYLRGIGYFYIVSLENYYAAPIENYHKLIWIEPNECIKSLFLEHQAWAVSESLKYMI</sequence>
<dbReference type="PANTHER" id="PTHR43046">
    <property type="entry name" value="GDP-MANNOSE MANNOSYL HYDROLASE"/>
    <property type="match status" value="1"/>
</dbReference>
<accession>A0A645BDE8</accession>
<reference evidence="4" key="1">
    <citation type="submission" date="2019-08" db="EMBL/GenBank/DDBJ databases">
        <authorList>
            <person name="Kucharzyk K."/>
            <person name="Murdoch R.W."/>
            <person name="Higgins S."/>
            <person name="Loffler F."/>
        </authorList>
    </citation>
    <scope>NUCLEOTIDE SEQUENCE</scope>
</reference>
<dbReference type="InterPro" id="IPR000086">
    <property type="entry name" value="NUDIX_hydrolase_dom"/>
</dbReference>
<evidence type="ECO:0000313" key="4">
    <source>
        <dbReference type="EMBL" id="MPM63116.1"/>
    </source>
</evidence>
<protein>
    <recommendedName>
        <fullName evidence="3">Nudix hydrolase domain-containing protein</fullName>
    </recommendedName>
</protein>
<dbReference type="EMBL" id="VSSQ01019228">
    <property type="protein sequence ID" value="MPM63116.1"/>
    <property type="molecule type" value="Genomic_DNA"/>
</dbReference>
<dbReference type="PANTHER" id="PTHR43046:SF14">
    <property type="entry name" value="MUTT_NUDIX FAMILY PROTEIN"/>
    <property type="match status" value="1"/>
</dbReference>
<dbReference type="Gene3D" id="3.90.79.10">
    <property type="entry name" value="Nucleoside Triphosphate Pyrophosphohydrolase"/>
    <property type="match status" value="1"/>
</dbReference>
<dbReference type="InterPro" id="IPR020084">
    <property type="entry name" value="NUDIX_hydrolase_CS"/>
</dbReference>
<gene>
    <name evidence="4" type="ORF">SDC9_109996</name>
</gene>
<name>A0A645BDE8_9ZZZZ</name>
<proteinExistence type="predicted"/>
<organism evidence="4">
    <name type="scientific">bioreactor metagenome</name>
    <dbReference type="NCBI Taxonomy" id="1076179"/>
    <lineage>
        <taxon>unclassified sequences</taxon>
        <taxon>metagenomes</taxon>
        <taxon>ecological metagenomes</taxon>
    </lineage>
</organism>
<dbReference type="PROSITE" id="PS51462">
    <property type="entry name" value="NUDIX"/>
    <property type="match status" value="1"/>
</dbReference>
<dbReference type="SUPFAM" id="SSF55811">
    <property type="entry name" value="Nudix"/>
    <property type="match status" value="1"/>
</dbReference>
<evidence type="ECO:0000259" key="3">
    <source>
        <dbReference type="PROSITE" id="PS51462"/>
    </source>
</evidence>
<dbReference type="InterPro" id="IPR015797">
    <property type="entry name" value="NUDIX_hydrolase-like_dom_sf"/>
</dbReference>